<keyword evidence="9" id="KW-0472">Membrane</keyword>
<comment type="similarity">
    <text evidence="2">Belongs to the glycosyltransferase 29 family.</text>
</comment>
<gene>
    <name evidence="13" type="primary">St3gal1_0</name>
    <name evidence="13" type="ORF">GTO93_0009199</name>
</gene>
<dbReference type="GO" id="GO:0016757">
    <property type="term" value="F:glycosyltransferase activity"/>
    <property type="evidence" value="ECO:0007669"/>
    <property type="project" value="UniProtKB-KW"/>
</dbReference>
<name>A0ABS2XAU3_POLSP</name>
<evidence type="ECO:0000256" key="8">
    <source>
        <dbReference type="ARBA" id="ARBA00023034"/>
    </source>
</evidence>
<dbReference type="InterPro" id="IPR038578">
    <property type="entry name" value="GT29-like_sf"/>
</dbReference>
<organism evidence="13 14">
    <name type="scientific">Polyodon spathula</name>
    <name type="common">North American paddlefish</name>
    <name type="synonym">Squalus spathula</name>
    <dbReference type="NCBI Taxonomy" id="7913"/>
    <lineage>
        <taxon>Eukaryota</taxon>
        <taxon>Metazoa</taxon>
        <taxon>Chordata</taxon>
        <taxon>Craniata</taxon>
        <taxon>Vertebrata</taxon>
        <taxon>Euteleostomi</taxon>
        <taxon>Actinopterygii</taxon>
        <taxon>Chondrostei</taxon>
        <taxon>Acipenseriformes</taxon>
        <taxon>Polyodontidae</taxon>
        <taxon>Polyodon</taxon>
    </lineage>
</organism>
<feature type="region of interest" description="Disordered" evidence="12">
    <location>
        <begin position="172"/>
        <end position="201"/>
    </location>
</feature>
<evidence type="ECO:0000256" key="10">
    <source>
        <dbReference type="ARBA" id="ARBA00023157"/>
    </source>
</evidence>
<accession>A0ABS2XAU3</accession>
<feature type="non-terminal residue" evidence="13">
    <location>
        <position position="1"/>
    </location>
</feature>
<proteinExistence type="inferred from homology"/>
<evidence type="ECO:0000256" key="1">
    <source>
        <dbReference type="ARBA" id="ARBA00004323"/>
    </source>
</evidence>
<dbReference type="PANTHER" id="PTHR46032">
    <property type="entry name" value="ALPHA-2,3-SIALYLTRANSFERASE ST3GAL I ISOFORM X1"/>
    <property type="match status" value="1"/>
</dbReference>
<keyword evidence="5" id="KW-0812">Transmembrane</keyword>
<evidence type="ECO:0000256" key="11">
    <source>
        <dbReference type="ARBA" id="ARBA00023180"/>
    </source>
</evidence>
<evidence type="ECO:0000313" key="13">
    <source>
        <dbReference type="EMBL" id="MBN3271309.1"/>
    </source>
</evidence>
<keyword evidence="3 13" id="KW-0328">Glycosyltransferase</keyword>
<evidence type="ECO:0000256" key="3">
    <source>
        <dbReference type="ARBA" id="ARBA00022676"/>
    </source>
</evidence>
<evidence type="ECO:0000256" key="2">
    <source>
        <dbReference type="ARBA" id="ARBA00006003"/>
    </source>
</evidence>
<dbReference type="Pfam" id="PF00777">
    <property type="entry name" value="Glyco_transf_29"/>
    <property type="match status" value="2"/>
</dbReference>
<evidence type="ECO:0000313" key="14">
    <source>
        <dbReference type="Proteomes" id="UP001166093"/>
    </source>
</evidence>
<reference evidence="13" key="1">
    <citation type="journal article" date="2021" name="Cell">
        <title>Tracing the genetic footprints of vertebrate landing in non-teleost ray-finned fishes.</title>
        <authorList>
            <person name="Bi X."/>
            <person name="Wang K."/>
            <person name="Yang L."/>
            <person name="Pan H."/>
            <person name="Jiang H."/>
            <person name="Wei Q."/>
            <person name="Fang M."/>
            <person name="Yu H."/>
            <person name="Zhu C."/>
            <person name="Cai Y."/>
            <person name="He Y."/>
            <person name="Gan X."/>
            <person name="Zeng H."/>
            <person name="Yu D."/>
            <person name="Zhu Y."/>
            <person name="Jiang H."/>
            <person name="Qiu Q."/>
            <person name="Yang H."/>
            <person name="Zhang Y.E."/>
            <person name="Wang W."/>
            <person name="Zhu M."/>
            <person name="He S."/>
            <person name="Zhang G."/>
        </authorList>
    </citation>
    <scope>NUCLEOTIDE SEQUENCE</scope>
    <source>
        <strain evidence="13">Pddl_001</strain>
    </source>
</reference>
<evidence type="ECO:0000256" key="12">
    <source>
        <dbReference type="SAM" id="MobiDB-lite"/>
    </source>
</evidence>
<keyword evidence="4" id="KW-0808">Transferase</keyword>
<comment type="caution">
    <text evidence="13">The sequence shown here is derived from an EMBL/GenBank/DDBJ whole genome shotgun (WGS) entry which is preliminary data.</text>
</comment>
<keyword evidence="10" id="KW-1015">Disulfide bond</keyword>
<evidence type="ECO:0000256" key="7">
    <source>
        <dbReference type="ARBA" id="ARBA00022989"/>
    </source>
</evidence>
<evidence type="ECO:0000256" key="5">
    <source>
        <dbReference type="ARBA" id="ARBA00022692"/>
    </source>
</evidence>
<keyword evidence="11" id="KW-0325">Glycoprotein</keyword>
<keyword evidence="8" id="KW-0333">Golgi apparatus</keyword>
<feature type="compositionally biased region" description="Acidic residues" evidence="12">
    <location>
        <begin position="192"/>
        <end position="201"/>
    </location>
</feature>
<evidence type="ECO:0000256" key="9">
    <source>
        <dbReference type="ARBA" id="ARBA00023136"/>
    </source>
</evidence>
<dbReference type="EMBL" id="JAAWVQ010009676">
    <property type="protein sequence ID" value="MBN3271309.1"/>
    <property type="molecule type" value="Genomic_DNA"/>
</dbReference>
<sequence>MLRMMQRKQKVLTLLCIVLTLTTVVLRYSYHESSSMYYLNILHGWSDRALSNKPCACEHCVSEAHTSPWFDERFNHSIRPLMSENTVLSEDTYIWWQMLQHVKDPANLTAVMKELFKIIPSKEMYLDWGAPRCRKCAVVGNSGNLKGSSYGSQIDLNDFVFRIAALGLVDKEQETDSEDSDGLEDWDPRQENEEDEEVEDLDELEDFALAPEEVQKQKEGTRGDYMSSIAENVKSKRRNTERTEPKGRVNFAGNNCGSQTCSFPDPVYEPNSERGYCSKVPKSYRTECITEADRRYWTECPTTEQHRTKCTTTDSVPPPSITLTEPCLARMNQAPTAGHEKDVGRRTTHHLMYPESAKHLQPSTSLVLIPFKILDLQWLVSALTTGNITQTYTQVLSTITASKDKILIFNPTFFKYISNNWLENRGRYPSTGLLTLVFAIHICDEVNVYGFGANSEGKWHHYWEDIEGGAFRQTGVHDGDYEYNITRILADIGKINFFKGR</sequence>
<keyword evidence="6" id="KW-0735">Signal-anchor</keyword>
<dbReference type="InterPro" id="IPR001675">
    <property type="entry name" value="Glyco_trans_29"/>
</dbReference>
<feature type="non-terminal residue" evidence="13">
    <location>
        <position position="501"/>
    </location>
</feature>
<dbReference type="Proteomes" id="UP001166093">
    <property type="component" value="Unassembled WGS sequence"/>
</dbReference>
<feature type="compositionally biased region" description="Acidic residues" evidence="12">
    <location>
        <begin position="175"/>
        <end position="185"/>
    </location>
</feature>
<keyword evidence="7" id="KW-1133">Transmembrane helix</keyword>
<dbReference type="PANTHER" id="PTHR46032:SF6">
    <property type="entry name" value="CMP-N-ACETYLNEURAMINATE-BETA-GALACTOSAMIDE-ALPHA-2,3-SIALYLTRANSFERASE 1"/>
    <property type="match status" value="1"/>
</dbReference>
<evidence type="ECO:0000256" key="6">
    <source>
        <dbReference type="ARBA" id="ARBA00022968"/>
    </source>
</evidence>
<dbReference type="InterPro" id="IPR051757">
    <property type="entry name" value="Beta-gal_alpha2-3_sialyltrans"/>
</dbReference>
<dbReference type="Gene3D" id="3.90.1480.20">
    <property type="entry name" value="Glycosyl transferase family 29"/>
    <property type="match status" value="1"/>
</dbReference>
<keyword evidence="14" id="KW-1185">Reference proteome</keyword>
<comment type="subcellular location">
    <subcellularLocation>
        <location evidence="1">Golgi apparatus membrane</location>
        <topology evidence="1">Single-pass type II membrane protein</topology>
    </subcellularLocation>
</comment>
<evidence type="ECO:0000256" key="4">
    <source>
        <dbReference type="ARBA" id="ARBA00022679"/>
    </source>
</evidence>
<protein>
    <submittedName>
        <fullName evidence="13">SIA4A sialyltransferase</fullName>
    </submittedName>
</protein>